<evidence type="ECO:0000313" key="9">
    <source>
        <dbReference type="EMBL" id="CAB3267010.1"/>
    </source>
</evidence>
<keyword evidence="3 7" id="KW-0812">Transmembrane</keyword>
<evidence type="ECO:0000259" key="8">
    <source>
        <dbReference type="Pfam" id="PF07810"/>
    </source>
</evidence>
<feature type="transmembrane region" description="Helical" evidence="7">
    <location>
        <begin position="492"/>
        <end position="516"/>
    </location>
</feature>
<feature type="transmembrane region" description="Helical" evidence="7">
    <location>
        <begin position="436"/>
        <end position="457"/>
    </location>
</feature>
<feature type="transmembrane region" description="Helical" evidence="7">
    <location>
        <begin position="161"/>
        <end position="187"/>
    </location>
</feature>
<dbReference type="GO" id="GO:0005886">
    <property type="term" value="C:plasma membrane"/>
    <property type="evidence" value="ECO:0007669"/>
    <property type="project" value="InterPro"/>
</dbReference>
<dbReference type="GO" id="GO:0008381">
    <property type="term" value="F:mechanosensitive monoatomic ion channel activity"/>
    <property type="evidence" value="ECO:0007669"/>
    <property type="project" value="TreeGrafter"/>
</dbReference>
<feature type="region of interest" description="Disordered" evidence="6">
    <location>
        <begin position="576"/>
        <end position="615"/>
    </location>
</feature>
<dbReference type="AlphaFoldDB" id="A0A6F9DVH8"/>
<comment type="similarity">
    <text evidence="2">Belongs to the TMC family.</text>
</comment>
<organism evidence="9">
    <name type="scientific">Phallusia mammillata</name>
    <dbReference type="NCBI Taxonomy" id="59560"/>
    <lineage>
        <taxon>Eukaryota</taxon>
        <taxon>Metazoa</taxon>
        <taxon>Chordata</taxon>
        <taxon>Tunicata</taxon>
        <taxon>Ascidiacea</taxon>
        <taxon>Phlebobranchia</taxon>
        <taxon>Ascidiidae</taxon>
        <taxon>Phallusia</taxon>
    </lineage>
</organism>
<dbReference type="Pfam" id="PF07810">
    <property type="entry name" value="TMC"/>
    <property type="match status" value="1"/>
</dbReference>
<gene>
    <name evidence="9" type="primary">Tmc3</name>
</gene>
<sequence length="1040" mass="118842">MGIITTAFLVVPEILVGNQKHEYKVVPEMEKSTAWDLNTIWSLGGHIQRSVLFYGFYTNDRVIGNGYRLPLAYFLVGISLFAYSFAALLRKMAKNSRMNRSASSEDDFTFSWRLFSSWDYMIGNPETAENKAAEIATSIREAIVEEQEKEKQENNQRALRIFLRILANILVLLLLAGSLYSIQFAVSRAQSLETEGRESTFYEQNEVSIIVTAVTIITPSLFELIGSMEQYHPRNALRIQLARILMLYLANLYSLMIGLLGHVAEATAQQRVFPENVSSHKGYLTSGNMTSQYFRDLNTSAKTFNQSNVATQNTECWETQIGQELMKLSVIDFISTVLTILIVDFFRALFVRYMNRCWCWDLEKKFPEYGEFKIAENVLHLIYNQGITWVGSFFCPLLPMLNVVKLILMMYLRSWAVTTCNIPHQRVFRASRSNNFYLAMLLFMLFLSLLPTVWVIVRHSPSGCGPFSNRRWMYTIISETLEEDVPSWFREAAGYLTTPVVILPAILLLVMIIYYLQAVASSTKEANSRLKLQLHYERKEGKKNFFQLGAGKLQQQASREMLKKPSLVSNVLTPIEEDSTNDAMTSQKSCNDPQEDNFHDSTETPSRRIGGRRKSIRIKPERHHHADRNRLTRQSLDVASNHATELLKDDSYNTVPLRHTHSDKHVTVDDVTAHDVTSERQDRQSQDYRPNTLETTRYFDVEDDITMGSDSTNWPRPAPRRTKQRRLSTDKGKSPQGNAPSPFVRSGYLSSDGGYPGSSVSPRSQRFIRESPYLDSPGRKESYVVMSESDHRGPDEGRNLNKSSEHRETSSGKSTPVLIKVEDRGIHEADTAQREIIQTPDGYMIVERNCPDSLVRCETPTRRPKHPHIYYSPTNREQRSFCKASSSETQDPSETDSLSSRSYVTSDVLRMCRKRYATPLDVRQESLDGDFVYVIDPGNNYIRMTSPGRHHVRKLVGRKFHDNYVYVSETPSATSSRRSSFNDVSRKVSFNRMRRQDTSGSPAPLPHFIDEADERITSFSADLHQDNSSAARNECSKANE</sequence>
<feature type="compositionally biased region" description="Polar residues" evidence="6">
    <location>
        <begin position="581"/>
        <end position="592"/>
    </location>
</feature>
<evidence type="ECO:0000256" key="5">
    <source>
        <dbReference type="ARBA" id="ARBA00023136"/>
    </source>
</evidence>
<protein>
    <submittedName>
        <fullName evidence="9">Transmembrane channel-like protein 3</fullName>
    </submittedName>
</protein>
<keyword evidence="5 7" id="KW-0472">Membrane</keyword>
<feature type="compositionally biased region" description="Basic and acidic residues" evidence="6">
    <location>
        <begin position="663"/>
        <end position="686"/>
    </location>
</feature>
<feature type="domain" description="TMC" evidence="8">
    <location>
        <begin position="316"/>
        <end position="431"/>
    </location>
</feature>
<dbReference type="PANTHER" id="PTHR23302">
    <property type="entry name" value="TRANSMEMBRANE CHANNEL-RELATED"/>
    <property type="match status" value="1"/>
</dbReference>
<dbReference type="PANTHER" id="PTHR23302:SF40">
    <property type="entry name" value="TRANSMEMBRANE CHANNEL-LIKE PROTEIN"/>
    <property type="match status" value="1"/>
</dbReference>
<feature type="transmembrane region" description="Helical" evidence="7">
    <location>
        <begin position="328"/>
        <end position="346"/>
    </location>
</feature>
<feature type="transmembrane region" description="Helical" evidence="7">
    <location>
        <begin position="207"/>
        <end position="225"/>
    </location>
</feature>
<keyword evidence="4 7" id="KW-1133">Transmembrane helix</keyword>
<dbReference type="InterPro" id="IPR038900">
    <property type="entry name" value="TMC"/>
</dbReference>
<feature type="compositionally biased region" description="Basic and acidic residues" evidence="6">
    <location>
        <begin position="777"/>
        <end position="810"/>
    </location>
</feature>
<evidence type="ECO:0000256" key="7">
    <source>
        <dbReference type="SAM" id="Phobius"/>
    </source>
</evidence>
<evidence type="ECO:0000256" key="3">
    <source>
        <dbReference type="ARBA" id="ARBA00022692"/>
    </source>
</evidence>
<evidence type="ECO:0000256" key="4">
    <source>
        <dbReference type="ARBA" id="ARBA00022989"/>
    </source>
</evidence>
<dbReference type="InterPro" id="IPR012496">
    <property type="entry name" value="TMC_dom"/>
</dbReference>
<accession>A0A6F9DVH8</accession>
<feature type="region of interest" description="Disordered" evidence="6">
    <location>
        <begin position="657"/>
        <end position="816"/>
    </location>
</feature>
<feature type="transmembrane region" description="Helical" evidence="7">
    <location>
        <begin position="245"/>
        <end position="264"/>
    </location>
</feature>
<feature type="region of interest" description="Disordered" evidence="6">
    <location>
        <begin position="875"/>
        <end position="900"/>
    </location>
</feature>
<proteinExistence type="evidence at transcript level"/>
<evidence type="ECO:0000256" key="2">
    <source>
        <dbReference type="ARBA" id="ARBA00006510"/>
    </source>
</evidence>
<feature type="compositionally biased region" description="Basic and acidic residues" evidence="6">
    <location>
        <begin position="596"/>
        <end position="606"/>
    </location>
</feature>
<reference evidence="9" key="1">
    <citation type="submission" date="2020-04" db="EMBL/GenBank/DDBJ databases">
        <authorList>
            <person name="Neveu A P."/>
        </authorList>
    </citation>
    <scope>NUCLEOTIDE SEQUENCE</scope>
    <source>
        <tissue evidence="9">Whole embryo</tissue>
    </source>
</reference>
<dbReference type="EMBL" id="LR791148">
    <property type="protein sequence ID" value="CAB3267010.1"/>
    <property type="molecule type" value="mRNA"/>
</dbReference>
<evidence type="ECO:0000256" key="6">
    <source>
        <dbReference type="SAM" id="MobiDB-lite"/>
    </source>
</evidence>
<feature type="compositionally biased region" description="Polar residues" evidence="6">
    <location>
        <begin position="883"/>
        <end position="900"/>
    </location>
</feature>
<feature type="transmembrane region" description="Helical" evidence="7">
    <location>
        <begin position="71"/>
        <end position="89"/>
    </location>
</feature>
<evidence type="ECO:0000256" key="1">
    <source>
        <dbReference type="ARBA" id="ARBA00004141"/>
    </source>
</evidence>
<comment type="subcellular location">
    <subcellularLocation>
        <location evidence="1">Membrane</location>
        <topology evidence="1">Multi-pass membrane protein</topology>
    </subcellularLocation>
</comment>
<feature type="region of interest" description="Disordered" evidence="6">
    <location>
        <begin position="1019"/>
        <end position="1040"/>
    </location>
</feature>
<name>A0A6F9DVH8_9ASCI</name>